<dbReference type="InterPro" id="IPR050151">
    <property type="entry name" value="Class-I_Pyr_Nuc-Dis_Oxidored"/>
</dbReference>
<organism evidence="19 20">
    <name type="scientific">Candidatus Allocopromorpha excrementigallinarum</name>
    <dbReference type="NCBI Taxonomy" id="2840742"/>
    <lineage>
        <taxon>Bacteria</taxon>
        <taxon>Bacillati</taxon>
        <taxon>Bacillota</taxon>
        <taxon>Clostridia</taxon>
        <taxon>Eubacteriales</taxon>
        <taxon>Eubacteriaceae</taxon>
        <taxon>Eubacteriaceae incertae sedis</taxon>
        <taxon>Candidatus Allocopromorpha</taxon>
    </lineage>
</organism>
<keyword evidence="6 16" id="KW-0285">Flavoprotein</keyword>
<dbReference type="PANTHER" id="PTHR22912">
    <property type="entry name" value="DISULFIDE OXIDOREDUCTASE"/>
    <property type="match status" value="1"/>
</dbReference>
<dbReference type="Proteomes" id="UP000824090">
    <property type="component" value="Unassembled WGS sequence"/>
</dbReference>
<evidence type="ECO:0000256" key="6">
    <source>
        <dbReference type="ARBA" id="ARBA00022630"/>
    </source>
</evidence>
<keyword evidence="9 14" id="KW-0520">NAD</keyword>
<evidence type="ECO:0000256" key="12">
    <source>
        <dbReference type="ARBA" id="ARBA00049187"/>
    </source>
</evidence>
<feature type="binding site" evidence="14">
    <location>
        <position position="270"/>
    </location>
    <ligand>
        <name>NAD(+)</name>
        <dbReference type="ChEBI" id="CHEBI:57540"/>
    </ligand>
</feature>
<evidence type="ECO:0000259" key="17">
    <source>
        <dbReference type="Pfam" id="PF02852"/>
    </source>
</evidence>
<dbReference type="SUPFAM" id="SSF51905">
    <property type="entry name" value="FAD/NAD(P)-binding domain"/>
    <property type="match status" value="1"/>
</dbReference>
<protein>
    <recommendedName>
        <fullName evidence="4 16">Dihydrolipoyl dehydrogenase</fullName>
        <ecNumber evidence="3 16">1.8.1.4</ecNumber>
    </recommendedName>
</protein>
<keyword evidence="10" id="KW-1015">Disulfide bond</keyword>
<evidence type="ECO:0000256" key="5">
    <source>
        <dbReference type="ARBA" id="ARBA00022490"/>
    </source>
</evidence>
<dbReference type="InterPro" id="IPR023753">
    <property type="entry name" value="FAD/NAD-binding_dom"/>
</dbReference>
<dbReference type="GO" id="GO:0050660">
    <property type="term" value="F:flavin adenine dinucleotide binding"/>
    <property type="evidence" value="ECO:0007669"/>
    <property type="project" value="InterPro"/>
</dbReference>
<reference evidence="19" key="2">
    <citation type="journal article" date="2021" name="PeerJ">
        <title>Extensive microbial diversity within the chicken gut microbiome revealed by metagenomics and culture.</title>
        <authorList>
            <person name="Gilroy R."/>
            <person name="Ravi A."/>
            <person name="Getino M."/>
            <person name="Pursley I."/>
            <person name="Horton D.L."/>
            <person name="Alikhan N.F."/>
            <person name="Baker D."/>
            <person name="Gharbi K."/>
            <person name="Hall N."/>
            <person name="Watson M."/>
            <person name="Adriaenssens E.M."/>
            <person name="Foster-Nyarko E."/>
            <person name="Jarju S."/>
            <person name="Secka A."/>
            <person name="Antonio M."/>
            <person name="Oren A."/>
            <person name="Chaudhuri R.R."/>
            <person name="La Ragione R."/>
            <person name="Hildebrand F."/>
            <person name="Pallen M.J."/>
        </authorList>
    </citation>
    <scope>NUCLEOTIDE SEQUENCE</scope>
    <source>
        <strain evidence="19">ChiHcec3-6078</strain>
    </source>
</reference>
<accession>A0A9D1I1K7</accession>
<evidence type="ECO:0000256" key="7">
    <source>
        <dbReference type="ARBA" id="ARBA00022827"/>
    </source>
</evidence>
<keyword evidence="5" id="KW-0963">Cytoplasm</keyword>
<evidence type="ECO:0000256" key="1">
    <source>
        <dbReference type="ARBA" id="ARBA00004496"/>
    </source>
</evidence>
<evidence type="ECO:0000256" key="16">
    <source>
        <dbReference type="RuleBase" id="RU003692"/>
    </source>
</evidence>
<sequence>MEKNFDLIIIGGGPAGYVAAIKAARKGLDTVLVERDKVGGTCLNRGCIPAKAMLHASDLYRELLGSRPFGIKAEETSFDYGGILRYKEETSESLVEGIKKLLKANGVTLTEGTGRLKAGRVVEVTGPSGEKELFHGERILLASGSEPFVPPVEGRDLEGVITSDELFALETLPESLVIIGGGVIGAEFAQIFSGLGSRVTVIEAMDRILPGMDREISQNLKLIMKKRGVDIRTSTQVEKIERAGENLRCLVSHKETREEIEGQYVLWAVGRIPHTEGLFDEGLNIKMEKGRIVTDERFMTGEEGVYAAGDITEGIQLAHRASAQAAAAVAFMTGQAPEADLETIPSCIYTEPEIASVGITADEAKRAGIEADTGKFIMSANGRSLISKEERGFIKVVAERKTGRILGAQMMCARATDMIEEIGTAVSNGLTAAQLKRTVRPHPTYNEGLGEALEDLTGEAVHIAPGKRR</sequence>
<reference evidence="19" key="1">
    <citation type="submission" date="2020-10" db="EMBL/GenBank/DDBJ databases">
        <authorList>
            <person name="Gilroy R."/>
        </authorList>
    </citation>
    <scope>NUCLEOTIDE SEQUENCE</scope>
    <source>
        <strain evidence="19">ChiHcec3-6078</strain>
    </source>
</reference>
<evidence type="ECO:0000256" key="15">
    <source>
        <dbReference type="PIRSR" id="PIRSR000350-4"/>
    </source>
</evidence>
<evidence type="ECO:0000256" key="2">
    <source>
        <dbReference type="ARBA" id="ARBA00007532"/>
    </source>
</evidence>
<gene>
    <name evidence="19" type="primary">lpdA</name>
    <name evidence="19" type="ORF">IAC50_08390</name>
</gene>
<dbReference type="Gene3D" id="3.30.390.30">
    <property type="match status" value="1"/>
</dbReference>
<comment type="miscellaneous">
    <text evidence="16">The active site is a redox-active disulfide bond.</text>
</comment>
<dbReference type="EMBL" id="DVMP01000153">
    <property type="protein sequence ID" value="HIU26494.1"/>
    <property type="molecule type" value="Genomic_DNA"/>
</dbReference>
<dbReference type="InterPro" id="IPR016156">
    <property type="entry name" value="FAD/NAD-linked_Rdtase_dimer_sf"/>
</dbReference>
<evidence type="ECO:0000256" key="4">
    <source>
        <dbReference type="ARBA" id="ARBA00016961"/>
    </source>
</evidence>
<comment type="subcellular location">
    <subcellularLocation>
        <location evidence="1">Cytoplasm</location>
    </subcellularLocation>
</comment>
<dbReference type="GO" id="GO:0005737">
    <property type="term" value="C:cytoplasm"/>
    <property type="evidence" value="ECO:0007669"/>
    <property type="project" value="UniProtKB-SubCell"/>
</dbReference>
<feature type="binding site" evidence="14">
    <location>
        <begin position="180"/>
        <end position="187"/>
    </location>
    <ligand>
        <name>NAD(+)</name>
        <dbReference type="ChEBI" id="CHEBI:57540"/>
    </ligand>
</feature>
<dbReference type="SUPFAM" id="SSF55424">
    <property type="entry name" value="FAD/NAD-linked reductases, dimerisation (C-terminal) domain"/>
    <property type="match status" value="1"/>
</dbReference>
<feature type="binding site" evidence="14">
    <location>
        <position position="203"/>
    </location>
    <ligand>
        <name>NAD(+)</name>
        <dbReference type="ChEBI" id="CHEBI:57540"/>
    </ligand>
</feature>
<feature type="active site" description="Proton acceptor" evidence="13">
    <location>
        <position position="442"/>
    </location>
</feature>
<keyword evidence="7 14" id="KW-0274">FAD</keyword>
<comment type="similarity">
    <text evidence="2 16">Belongs to the class-I pyridine nucleotide-disulfide oxidoreductase family.</text>
</comment>
<evidence type="ECO:0000256" key="11">
    <source>
        <dbReference type="ARBA" id="ARBA00023284"/>
    </source>
</evidence>
<comment type="cofactor">
    <cofactor evidence="14 16">
        <name>FAD</name>
        <dbReference type="ChEBI" id="CHEBI:57692"/>
    </cofactor>
    <text evidence="14 16">Binds 1 FAD per subunit.</text>
</comment>
<feature type="domain" description="FAD/NAD(P)-binding" evidence="18">
    <location>
        <begin position="5"/>
        <end position="325"/>
    </location>
</feature>
<dbReference type="PRINTS" id="PR00368">
    <property type="entry name" value="FADPNR"/>
</dbReference>
<dbReference type="NCBIfam" id="TIGR01350">
    <property type="entry name" value="lipoamide_DH"/>
    <property type="match status" value="1"/>
</dbReference>
<evidence type="ECO:0000256" key="10">
    <source>
        <dbReference type="ARBA" id="ARBA00023157"/>
    </source>
</evidence>
<comment type="catalytic activity">
    <reaction evidence="12 16">
        <text>N(6)-[(R)-dihydrolipoyl]-L-lysyl-[protein] + NAD(+) = N(6)-[(R)-lipoyl]-L-lysyl-[protein] + NADH + H(+)</text>
        <dbReference type="Rhea" id="RHEA:15045"/>
        <dbReference type="Rhea" id="RHEA-COMP:10474"/>
        <dbReference type="Rhea" id="RHEA-COMP:10475"/>
        <dbReference type="ChEBI" id="CHEBI:15378"/>
        <dbReference type="ChEBI" id="CHEBI:57540"/>
        <dbReference type="ChEBI" id="CHEBI:57945"/>
        <dbReference type="ChEBI" id="CHEBI:83099"/>
        <dbReference type="ChEBI" id="CHEBI:83100"/>
        <dbReference type="EC" id="1.8.1.4"/>
    </reaction>
</comment>
<dbReference type="InterPro" id="IPR012999">
    <property type="entry name" value="Pyr_OxRdtase_I_AS"/>
</dbReference>
<evidence type="ECO:0000256" key="8">
    <source>
        <dbReference type="ARBA" id="ARBA00023002"/>
    </source>
</evidence>
<name>A0A9D1I1K7_9FIRM</name>
<proteinExistence type="inferred from homology"/>
<dbReference type="InterPro" id="IPR001100">
    <property type="entry name" value="Pyr_nuc-diS_OxRdtase"/>
</dbReference>
<dbReference type="Gene3D" id="3.50.50.60">
    <property type="entry name" value="FAD/NAD(P)-binding domain"/>
    <property type="match status" value="2"/>
</dbReference>
<dbReference type="InterPro" id="IPR006258">
    <property type="entry name" value="Lipoamide_DH"/>
</dbReference>
<evidence type="ECO:0000259" key="18">
    <source>
        <dbReference type="Pfam" id="PF07992"/>
    </source>
</evidence>
<feature type="binding site" evidence="14">
    <location>
        <position position="114"/>
    </location>
    <ligand>
        <name>FAD</name>
        <dbReference type="ChEBI" id="CHEBI:57692"/>
    </ligand>
</feature>
<comment type="caution">
    <text evidence="19">The sequence shown here is derived from an EMBL/GenBank/DDBJ whole genome shotgun (WGS) entry which is preliminary data.</text>
</comment>
<dbReference type="FunFam" id="3.30.390.30:FF:000001">
    <property type="entry name" value="Dihydrolipoyl dehydrogenase"/>
    <property type="match status" value="1"/>
</dbReference>
<dbReference type="Pfam" id="PF02852">
    <property type="entry name" value="Pyr_redox_dim"/>
    <property type="match status" value="1"/>
</dbReference>
<evidence type="ECO:0000256" key="9">
    <source>
        <dbReference type="ARBA" id="ARBA00023027"/>
    </source>
</evidence>
<dbReference type="Pfam" id="PF07992">
    <property type="entry name" value="Pyr_redox_2"/>
    <property type="match status" value="1"/>
</dbReference>
<keyword evidence="8 16" id="KW-0560">Oxidoreductase</keyword>
<dbReference type="EC" id="1.8.1.4" evidence="3 16"/>
<feature type="disulfide bond" description="Redox-active" evidence="15">
    <location>
        <begin position="42"/>
        <end position="47"/>
    </location>
</feature>
<evidence type="ECO:0000256" key="13">
    <source>
        <dbReference type="PIRSR" id="PIRSR000350-2"/>
    </source>
</evidence>
<evidence type="ECO:0000313" key="20">
    <source>
        <dbReference type="Proteomes" id="UP000824090"/>
    </source>
</evidence>
<dbReference type="PRINTS" id="PR00411">
    <property type="entry name" value="PNDRDTASEI"/>
</dbReference>
<dbReference type="AlphaFoldDB" id="A0A9D1I1K7"/>
<dbReference type="GO" id="GO:0006103">
    <property type="term" value="P:2-oxoglutarate metabolic process"/>
    <property type="evidence" value="ECO:0007669"/>
    <property type="project" value="TreeGrafter"/>
</dbReference>
<dbReference type="GO" id="GO:0004148">
    <property type="term" value="F:dihydrolipoyl dehydrogenase (NADH) activity"/>
    <property type="evidence" value="ECO:0007669"/>
    <property type="project" value="UniProtKB-EC"/>
</dbReference>
<feature type="domain" description="Pyridine nucleotide-disulphide oxidoreductase dimerisation" evidence="17">
    <location>
        <begin position="344"/>
        <end position="452"/>
    </location>
</feature>
<feature type="binding site" evidence="14">
    <location>
        <position position="310"/>
    </location>
    <ligand>
        <name>FAD</name>
        <dbReference type="ChEBI" id="CHEBI:57692"/>
    </ligand>
</feature>
<dbReference type="PIRSF" id="PIRSF000350">
    <property type="entry name" value="Mercury_reductase_MerA"/>
    <property type="match status" value="1"/>
</dbReference>
<evidence type="ECO:0000313" key="19">
    <source>
        <dbReference type="EMBL" id="HIU26494.1"/>
    </source>
</evidence>
<dbReference type="PROSITE" id="PS00076">
    <property type="entry name" value="PYRIDINE_REDOX_1"/>
    <property type="match status" value="1"/>
</dbReference>
<dbReference type="PANTHER" id="PTHR22912:SF217">
    <property type="entry name" value="DIHYDROLIPOYL DEHYDROGENASE"/>
    <property type="match status" value="1"/>
</dbReference>
<evidence type="ECO:0000256" key="3">
    <source>
        <dbReference type="ARBA" id="ARBA00012608"/>
    </source>
</evidence>
<dbReference type="InterPro" id="IPR036188">
    <property type="entry name" value="FAD/NAD-bd_sf"/>
</dbReference>
<keyword evidence="14" id="KW-0547">Nucleotide-binding</keyword>
<feature type="binding site" evidence="14">
    <location>
        <position position="51"/>
    </location>
    <ligand>
        <name>FAD</name>
        <dbReference type="ChEBI" id="CHEBI:57692"/>
    </ligand>
</feature>
<dbReference type="InterPro" id="IPR004099">
    <property type="entry name" value="Pyr_nucl-diS_OxRdtase_dimer"/>
</dbReference>
<evidence type="ECO:0000256" key="14">
    <source>
        <dbReference type="PIRSR" id="PIRSR000350-3"/>
    </source>
</evidence>
<keyword evidence="11 16" id="KW-0676">Redox-active center</keyword>